<dbReference type="GO" id="GO:0016020">
    <property type="term" value="C:membrane"/>
    <property type="evidence" value="ECO:0007669"/>
    <property type="project" value="UniProtKB-SubCell"/>
</dbReference>
<keyword evidence="4" id="KW-1133">Transmembrane helix</keyword>
<evidence type="ECO:0000256" key="3">
    <source>
        <dbReference type="ARBA" id="ARBA00022692"/>
    </source>
</evidence>
<dbReference type="PANTHER" id="PTHR30093:SF44">
    <property type="entry name" value="TYPE II SECRETION SYSTEM CORE PROTEIN G"/>
    <property type="match status" value="1"/>
</dbReference>
<dbReference type="InterPro" id="IPR045584">
    <property type="entry name" value="Pilin-like"/>
</dbReference>
<evidence type="ECO:0000256" key="4">
    <source>
        <dbReference type="ARBA" id="ARBA00022989"/>
    </source>
</evidence>
<evidence type="ECO:0000313" key="6">
    <source>
        <dbReference type="EMBL" id="PJE74177.1"/>
    </source>
</evidence>
<dbReference type="AlphaFoldDB" id="A0A2M8LC18"/>
<dbReference type="SUPFAM" id="SSF54523">
    <property type="entry name" value="Pili subunits"/>
    <property type="match status" value="1"/>
</dbReference>
<organism evidence="6 7">
    <name type="scientific">Candidatus Taylorbacteria bacterium CG10_big_fil_rev_8_21_14_0_10_41_48</name>
    <dbReference type="NCBI Taxonomy" id="1975024"/>
    <lineage>
        <taxon>Bacteria</taxon>
        <taxon>Candidatus Tayloriibacteriota</taxon>
    </lineage>
</organism>
<protein>
    <recommendedName>
        <fullName evidence="8">Prepilin-type cleavage/methylation domain-containing protein</fullName>
    </recommendedName>
</protein>
<reference evidence="7" key="1">
    <citation type="submission" date="2017-09" db="EMBL/GenBank/DDBJ databases">
        <title>Depth-based differentiation of microbial function through sediment-hosted aquifers and enrichment of novel symbionts in the deep terrestrial subsurface.</title>
        <authorList>
            <person name="Probst A.J."/>
            <person name="Ladd B."/>
            <person name="Jarett J.K."/>
            <person name="Geller-Mcgrath D.E."/>
            <person name="Sieber C.M.K."/>
            <person name="Emerson J.B."/>
            <person name="Anantharaman K."/>
            <person name="Thomas B.C."/>
            <person name="Malmstrom R."/>
            <person name="Stieglmeier M."/>
            <person name="Klingl A."/>
            <person name="Woyke T."/>
            <person name="Ryan C.M."/>
            <person name="Banfield J.F."/>
        </authorList>
    </citation>
    <scope>NUCLEOTIDE SEQUENCE [LARGE SCALE GENOMIC DNA]</scope>
</reference>
<dbReference type="InterPro" id="IPR012902">
    <property type="entry name" value="N_methyl_site"/>
</dbReference>
<evidence type="ECO:0000256" key="2">
    <source>
        <dbReference type="ARBA" id="ARBA00022481"/>
    </source>
</evidence>
<keyword evidence="3" id="KW-0812">Transmembrane</keyword>
<dbReference type="Proteomes" id="UP000228700">
    <property type="component" value="Unassembled WGS sequence"/>
</dbReference>
<dbReference type="Gene3D" id="3.30.700.10">
    <property type="entry name" value="Glycoprotein, Type 4 Pilin"/>
    <property type="match status" value="1"/>
</dbReference>
<dbReference type="PROSITE" id="PS00409">
    <property type="entry name" value="PROKAR_NTER_METHYL"/>
    <property type="match status" value="1"/>
</dbReference>
<sequence>MKSKGFTLIELLVVISIIALLSSVVLSSLNSARTKAADNAIKAAMKQIAIQAENYRDSNANFGTSVVACTSGVFADTRIAEQRTNILANAATGATISCTTNSVGTLWSLRVTALKGGGTWCVDNSSAFRASATNLLGVCL</sequence>
<proteinExistence type="predicted"/>
<evidence type="ECO:0000256" key="1">
    <source>
        <dbReference type="ARBA" id="ARBA00004167"/>
    </source>
</evidence>
<evidence type="ECO:0000313" key="7">
    <source>
        <dbReference type="Proteomes" id="UP000228700"/>
    </source>
</evidence>
<accession>A0A2M8LC18</accession>
<dbReference type="PANTHER" id="PTHR30093">
    <property type="entry name" value="GENERAL SECRETION PATHWAY PROTEIN G"/>
    <property type="match status" value="1"/>
</dbReference>
<dbReference type="NCBIfam" id="TIGR02532">
    <property type="entry name" value="IV_pilin_GFxxxE"/>
    <property type="match status" value="1"/>
</dbReference>
<keyword evidence="5" id="KW-0472">Membrane</keyword>
<comment type="caution">
    <text evidence="6">The sequence shown here is derived from an EMBL/GenBank/DDBJ whole genome shotgun (WGS) entry which is preliminary data.</text>
</comment>
<evidence type="ECO:0008006" key="8">
    <source>
        <dbReference type="Google" id="ProtNLM"/>
    </source>
</evidence>
<name>A0A2M8LC18_9BACT</name>
<dbReference type="Pfam" id="PF07963">
    <property type="entry name" value="N_methyl"/>
    <property type="match status" value="1"/>
</dbReference>
<dbReference type="EMBL" id="PFEQ01000009">
    <property type="protein sequence ID" value="PJE74177.1"/>
    <property type="molecule type" value="Genomic_DNA"/>
</dbReference>
<gene>
    <name evidence="6" type="ORF">COV01_01605</name>
</gene>
<comment type="subcellular location">
    <subcellularLocation>
        <location evidence="1">Membrane</location>
        <topology evidence="1">Single-pass membrane protein</topology>
    </subcellularLocation>
</comment>
<keyword evidence="2" id="KW-0488">Methylation</keyword>
<evidence type="ECO:0000256" key="5">
    <source>
        <dbReference type="ARBA" id="ARBA00023136"/>
    </source>
</evidence>